<evidence type="ECO:0000313" key="3">
    <source>
        <dbReference type="Proteomes" id="UP000199337"/>
    </source>
</evidence>
<evidence type="ECO:0000313" key="2">
    <source>
        <dbReference type="EMBL" id="SFG69508.1"/>
    </source>
</evidence>
<protein>
    <recommendedName>
        <fullName evidence="4">YhhN-like protein</fullName>
    </recommendedName>
</protein>
<keyword evidence="1" id="KW-0472">Membrane</keyword>
<dbReference type="STRING" id="341036.SAMN05660649_02390"/>
<feature type="transmembrane region" description="Helical" evidence="1">
    <location>
        <begin position="32"/>
        <end position="49"/>
    </location>
</feature>
<reference evidence="3" key="1">
    <citation type="submission" date="2016-10" db="EMBL/GenBank/DDBJ databases">
        <authorList>
            <person name="Varghese N."/>
            <person name="Submissions S."/>
        </authorList>
    </citation>
    <scope>NUCLEOTIDE SEQUENCE [LARGE SCALE GENOMIC DNA]</scope>
    <source>
        <strain evidence="3">DSM 17038</strain>
    </source>
</reference>
<evidence type="ECO:0000256" key="1">
    <source>
        <dbReference type="SAM" id="Phobius"/>
    </source>
</evidence>
<feature type="transmembrane region" description="Helical" evidence="1">
    <location>
        <begin position="5"/>
        <end position="26"/>
    </location>
</feature>
<dbReference type="Proteomes" id="UP000199337">
    <property type="component" value="Unassembled WGS sequence"/>
</dbReference>
<organism evidence="2 3">
    <name type="scientific">Desulfotruncus arcticus DSM 17038</name>
    <dbReference type="NCBI Taxonomy" id="1121424"/>
    <lineage>
        <taxon>Bacteria</taxon>
        <taxon>Bacillati</taxon>
        <taxon>Bacillota</taxon>
        <taxon>Clostridia</taxon>
        <taxon>Eubacteriales</taxon>
        <taxon>Desulfallaceae</taxon>
        <taxon>Desulfotruncus</taxon>
    </lineage>
</organism>
<dbReference type="EMBL" id="FOOX01000008">
    <property type="protein sequence ID" value="SFG69508.1"/>
    <property type="molecule type" value="Genomic_DNA"/>
</dbReference>
<accession>A0A1I2TX98</accession>
<feature type="transmembrane region" description="Helical" evidence="1">
    <location>
        <begin position="110"/>
        <end position="128"/>
    </location>
</feature>
<gene>
    <name evidence="2" type="ORF">SAMN05660649_02390</name>
</gene>
<feature type="transmembrane region" description="Helical" evidence="1">
    <location>
        <begin position="134"/>
        <end position="154"/>
    </location>
</feature>
<keyword evidence="1" id="KW-1133">Transmembrane helix</keyword>
<feature type="transmembrane region" description="Helical" evidence="1">
    <location>
        <begin position="85"/>
        <end position="103"/>
    </location>
</feature>
<keyword evidence="3" id="KW-1185">Reference proteome</keyword>
<feature type="transmembrane region" description="Helical" evidence="1">
    <location>
        <begin position="61"/>
        <end position="79"/>
    </location>
</feature>
<keyword evidence="1" id="KW-0812">Transmembrane</keyword>
<name>A0A1I2TX98_9FIRM</name>
<evidence type="ECO:0008006" key="4">
    <source>
        <dbReference type="Google" id="ProtNLM"/>
    </source>
</evidence>
<sequence>MSPKLFNFLVFARNIVLVLLLFFGLRFENADAQRYGTLLGLMVVYVILVRLREFPFVQNSRFYYTAFYGDVILIALINYHSQIYLNYFFLLLYYLSILSAGAYLSASKALAVNVFTLAALVFNLAGLAEQNNAVIIPLLWGLPAVILAAIAFLVRRKSMG</sequence>
<proteinExistence type="predicted"/>
<dbReference type="RefSeq" id="WP_092471599.1">
    <property type="nucleotide sequence ID" value="NZ_FOOX01000008.1"/>
</dbReference>
<dbReference type="OrthoDB" id="9839637at2"/>
<dbReference type="AlphaFoldDB" id="A0A1I2TX98"/>